<dbReference type="SMART" id="SM00028">
    <property type="entry name" value="TPR"/>
    <property type="match status" value="1"/>
</dbReference>
<reference evidence="5 6" key="1">
    <citation type="submission" date="2015-10" db="EMBL/GenBank/DDBJ databases">
        <title>Genome sequencing and analysis of members of genus Stenotrophomonas.</title>
        <authorList>
            <person name="Patil P.P."/>
            <person name="Midha S."/>
            <person name="Patil P.B."/>
        </authorList>
    </citation>
    <scope>NUCLEOTIDE SEQUENCE [LARGE SCALE GENOMIC DNA]</scope>
    <source>
        <strain evidence="5 6">JCM 9942</strain>
    </source>
</reference>
<dbReference type="PANTHER" id="PTHR22550:SF14">
    <property type="entry name" value="VWFA DOMAIN-CONTAINING PROTEIN"/>
    <property type="match status" value="1"/>
</dbReference>
<dbReference type="RefSeq" id="WP_057505618.1">
    <property type="nucleotide sequence ID" value="NZ_LLXS01000005.1"/>
</dbReference>
<accession>A0A0R0AII4</accession>
<dbReference type="EMBL" id="LLXS01000005">
    <property type="protein sequence ID" value="KRG44998.1"/>
    <property type="molecule type" value="Genomic_DNA"/>
</dbReference>
<feature type="transmembrane region" description="Helical" evidence="3">
    <location>
        <begin position="16"/>
        <end position="33"/>
    </location>
</feature>
<dbReference type="Gene3D" id="1.25.40.10">
    <property type="entry name" value="Tetratricopeptide repeat domain"/>
    <property type="match status" value="1"/>
</dbReference>
<dbReference type="SMART" id="SM00327">
    <property type="entry name" value="VWA"/>
    <property type="match status" value="1"/>
</dbReference>
<feature type="transmembrane region" description="Helical" evidence="3">
    <location>
        <begin position="58"/>
        <end position="81"/>
    </location>
</feature>
<proteinExistence type="predicted"/>
<evidence type="ECO:0000313" key="6">
    <source>
        <dbReference type="Proteomes" id="UP000050836"/>
    </source>
</evidence>
<dbReference type="Proteomes" id="UP000050836">
    <property type="component" value="Unassembled WGS sequence"/>
</dbReference>
<evidence type="ECO:0000313" key="5">
    <source>
        <dbReference type="EMBL" id="KRG44998.1"/>
    </source>
</evidence>
<keyword evidence="3" id="KW-0472">Membrane</keyword>
<feature type="repeat" description="TPR" evidence="1">
    <location>
        <begin position="383"/>
        <end position="416"/>
    </location>
</feature>
<sequence>MSVLDLWNSLHFLRPQWLWALLLLPAAVLVGWYRRRRRSRWQSAVDPHLLPHLLQQGLGSGIGGVLALLAGLLLAVVALAGPSWRQLEQPLWEAKTPLVIALDLSSSTGATDLPPSRLLQARAKLATLLRERKGGEVALLVYAGEPFTVAPLTADAANVALFVDALAPEVMPVDGQNAGGAIDWAVGLLQQAQARHGDILLLTGAADAGSRAAAVRAVAAGYRVSVLGLGTVKGAAYRDRRGQIVQTHLDAPALQALASAGAGRYLQLTASDADLQALGVLEPRLHGGDSPKEKTGKIWQDEGYWLLLPLMLLALLAFRRVGGISALLLCVLLPLALPAQAAESNWWQRADQRDHQRLAEGVDAYRKGDFAGAQRHFEGIATDQGWYNLGNALARQGKYDEAIQAYDRALKQQPGMPDALANRAAVDAARKRKSQQGQQGPQGQQDQKGDQGKPESSPPQAGKDGQPQNDGTPSSPSAQGKDSAAAPSQSPQPGGQAQPTPEQTPPQGEDAGKQQAADQAQRERMRQAMGQGQQGEANGKPARQGPPMTAEERERRQAVEAWMQRVPDEPGNLLKTKFQLEYERRKREGR</sequence>
<organism evidence="5 6">
    <name type="scientific">Stenotrophomonas pictorum JCM 9942</name>
    <dbReference type="NCBI Taxonomy" id="1236960"/>
    <lineage>
        <taxon>Bacteria</taxon>
        <taxon>Pseudomonadati</taxon>
        <taxon>Pseudomonadota</taxon>
        <taxon>Gammaproteobacteria</taxon>
        <taxon>Lysobacterales</taxon>
        <taxon>Lysobacteraceae</taxon>
        <taxon>Stenotrophomonas</taxon>
    </lineage>
</organism>
<dbReference type="InterPro" id="IPR011990">
    <property type="entry name" value="TPR-like_helical_dom_sf"/>
</dbReference>
<dbReference type="InterPro" id="IPR019734">
    <property type="entry name" value="TPR_rpt"/>
</dbReference>
<keyword evidence="3" id="KW-0812">Transmembrane</keyword>
<dbReference type="AlphaFoldDB" id="A0A0R0AII4"/>
<dbReference type="InterPro" id="IPR050768">
    <property type="entry name" value="UPF0353/GerABKA_families"/>
</dbReference>
<feature type="compositionally biased region" description="Low complexity" evidence="2">
    <location>
        <begin position="483"/>
        <end position="519"/>
    </location>
</feature>
<dbReference type="PROSITE" id="PS50234">
    <property type="entry name" value="VWFA"/>
    <property type="match status" value="1"/>
</dbReference>
<dbReference type="Gene3D" id="3.40.50.410">
    <property type="entry name" value="von Willebrand factor, type A domain"/>
    <property type="match status" value="1"/>
</dbReference>
<evidence type="ECO:0000256" key="2">
    <source>
        <dbReference type="SAM" id="MobiDB-lite"/>
    </source>
</evidence>
<dbReference type="Pfam" id="PF00515">
    <property type="entry name" value="TPR_1"/>
    <property type="match status" value="1"/>
</dbReference>
<dbReference type="InterPro" id="IPR036465">
    <property type="entry name" value="vWFA_dom_sf"/>
</dbReference>
<keyword evidence="6" id="KW-1185">Reference proteome</keyword>
<feature type="region of interest" description="Disordered" evidence="2">
    <location>
        <begin position="422"/>
        <end position="570"/>
    </location>
</feature>
<feature type="compositionally biased region" description="Low complexity" evidence="2">
    <location>
        <begin position="527"/>
        <end position="537"/>
    </location>
</feature>
<keyword evidence="1" id="KW-0802">TPR repeat</keyword>
<dbReference type="SUPFAM" id="SSF48452">
    <property type="entry name" value="TPR-like"/>
    <property type="match status" value="1"/>
</dbReference>
<name>A0A0R0AII4_9GAMM</name>
<evidence type="ECO:0000256" key="1">
    <source>
        <dbReference type="PROSITE-ProRule" id="PRU00339"/>
    </source>
</evidence>
<keyword evidence="3" id="KW-1133">Transmembrane helix</keyword>
<dbReference type="SUPFAM" id="SSF53300">
    <property type="entry name" value="vWA-like"/>
    <property type="match status" value="1"/>
</dbReference>
<dbReference type="PROSITE" id="PS50293">
    <property type="entry name" value="TPR_REGION"/>
    <property type="match status" value="1"/>
</dbReference>
<feature type="domain" description="VWFA" evidence="4">
    <location>
        <begin position="97"/>
        <end position="285"/>
    </location>
</feature>
<evidence type="ECO:0000256" key="3">
    <source>
        <dbReference type="SAM" id="Phobius"/>
    </source>
</evidence>
<evidence type="ECO:0000259" key="4">
    <source>
        <dbReference type="PROSITE" id="PS50234"/>
    </source>
</evidence>
<dbReference type="Pfam" id="PF13519">
    <property type="entry name" value="VWA_2"/>
    <property type="match status" value="1"/>
</dbReference>
<gene>
    <name evidence="5" type="ORF">ARC78_04090</name>
</gene>
<feature type="compositionally biased region" description="Polar residues" evidence="2">
    <location>
        <begin position="466"/>
        <end position="480"/>
    </location>
</feature>
<dbReference type="PROSITE" id="PS50005">
    <property type="entry name" value="TPR"/>
    <property type="match status" value="1"/>
</dbReference>
<dbReference type="InterPro" id="IPR002035">
    <property type="entry name" value="VWF_A"/>
</dbReference>
<dbReference type="PANTHER" id="PTHR22550">
    <property type="entry name" value="SPORE GERMINATION PROTEIN"/>
    <property type="match status" value="1"/>
</dbReference>
<feature type="compositionally biased region" description="Low complexity" evidence="2">
    <location>
        <begin position="435"/>
        <end position="446"/>
    </location>
</feature>
<protein>
    <recommendedName>
        <fullName evidence="4">VWFA domain-containing protein</fullName>
    </recommendedName>
</protein>
<comment type="caution">
    <text evidence="5">The sequence shown here is derived from an EMBL/GenBank/DDBJ whole genome shotgun (WGS) entry which is preliminary data.</text>
</comment>